<accession>A0ABT8CVV1</accession>
<dbReference type="Gene3D" id="2.60.40.1120">
    <property type="entry name" value="Carboxypeptidase-like, regulatory domain"/>
    <property type="match status" value="1"/>
</dbReference>
<proteinExistence type="inferred from homology"/>
<dbReference type="EMBL" id="JAUFQU010000001">
    <property type="protein sequence ID" value="MDN3708314.1"/>
    <property type="molecule type" value="Genomic_DNA"/>
</dbReference>
<evidence type="ECO:0000313" key="15">
    <source>
        <dbReference type="Proteomes" id="UP001242368"/>
    </source>
</evidence>
<dbReference type="Pfam" id="PF00593">
    <property type="entry name" value="TonB_dep_Rec_b-barrel"/>
    <property type="match status" value="1"/>
</dbReference>
<evidence type="ECO:0000256" key="5">
    <source>
        <dbReference type="ARBA" id="ARBA00022729"/>
    </source>
</evidence>
<dbReference type="Gene3D" id="2.40.170.20">
    <property type="entry name" value="TonB-dependent receptor, beta-barrel domain"/>
    <property type="match status" value="1"/>
</dbReference>
<evidence type="ECO:0000259" key="13">
    <source>
        <dbReference type="Pfam" id="PF07715"/>
    </source>
</evidence>
<keyword evidence="2" id="KW-0813">Transport</keyword>
<evidence type="ECO:0000256" key="3">
    <source>
        <dbReference type="ARBA" id="ARBA00022452"/>
    </source>
</evidence>
<evidence type="ECO:0000256" key="9">
    <source>
        <dbReference type="ARBA" id="ARBA00023237"/>
    </source>
</evidence>
<keyword evidence="15" id="KW-1185">Reference proteome</keyword>
<evidence type="ECO:0000256" key="2">
    <source>
        <dbReference type="ARBA" id="ARBA00022448"/>
    </source>
</evidence>
<keyword evidence="3" id="KW-1134">Transmembrane beta strand</keyword>
<feature type="chain" id="PRO_5047413609" evidence="11">
    <location>
        <begin position="20"/>
        <end position="746"/>
    </location>
</feature>
<evidence type="ECO:0000256" key="4">
    <source>
        <dbReference type="ARBA" id="ARBA00022692"/>
    </source>
</evidence>
<dbReference type="Pfam" id="PF13715">
    <property type="entry name" value="CarbopepD_reg_2"/>
    <property type="match status" value="1"/>
</dbReference>
<keyword evidence="7 10" id="KW-0472">Membrane</keyword>
<evidence type="ECO:0000256" key="7">
    <source>
        <dbReference type="ARBA" id="ARBA00023136"/>
    </source>
</evidence>
<comment type="subcellular location">
    <subcellularLocation>
        <location evidence="1">Cell outer membrane</location>
        <topology evidence="1">Multi-pass membrane protein</topology>
    </subcellularLocation>
</comment>
<dbReference type="InterPro" id="IPR039426">
    <property type="entry name" value="TonB-dep_rcpt-like"/>
</dbReference>
<keyword evidence="9" id="KW-0998">Cell outer membrane</keyword>
<keyword evidence="5 11" id="KW-0732">Signal</keyword>
<dbReference type="InterPro" id="IPR008969">
    <property type="entry name" value="CarboxyPept-like_regulatory"/>
</dbReference>
<name>A0ABT8CVV1_9FLAO</name>
<evidence type="ECO:0000256" key="6">
    <source>
        <dbReference type="ARBA" id="ARBA00023077"/>
    </source>
</evidence>
<keyword evidence="4" id="KW-0812">Transmembrane</keyword>
<feature type="domain" description="TonB-dependent receptor plug" evidence="13">
    <location>
        <begin position="122"/>
        <end position="217"/>
    </location>
</feature>
<dbReference type="SUPFAM" id="SSF56935">
    <property type="entry name" value="Porins"/>
    <property type="match status" value="1"/>
</dbReference>
<dbReference type="RefSeq" id="WP_290364775.1">
    <property type="nucleotide sequence ID" value="NZ_JAUFQU010000001.1"/>
</dbReference>
<dbReference type="InterPro" id="IPR012910">
    <property type="entry name" value="Plug_dom"/>
</dbReference>
<protein>
    <submittedName>
        <fullName evidence="14">TonB-dependent receptor</fullName>
    </submittedName>
</protein>
<gene>
    <name evidence="14" type="ORF">QW060_14515</name>
</gene>
<evidence type="ECO:0000256" key="11">
    <source>
        <dbReference type="SAM" id="SignalP"/>
    </source>
</evidence>
<evidence type="ECO:0000313" key="14">
    <source>
        <dbReference type="EMBL" id="MDN3708314.1"/>
    </source>
</evidence>
<sequence>MMKYYMMLCLLVLSLNLQAQDVLKGKVVDEKNQPLSSVAVMFADASFGVETDEEGKFEIPYVEESILSVSYVGFITREIKVVSADDLLIQLKTEDTLDELVIAARRKNTQRSLTSNTNTITMNSGELLKAACCNLAESFETNPSIDVNFSDAVSGSKQIKMLGLTSPYILIAEENIPTVRGASQAYGLSFIPGTWVESIQITKGAGSVVNGYESISGQINTELIKPANDIPFYLNLYGSTDARFEINAHFNEKISDKWSSSLFVHGNSRVKKNDMNHDGFLDNPLGSQINVMNRWQYINMEKGWVAFLTARYMKDEKQTGETAFDKDKDKLSTVLWGSEINTDKFDANAKIGYVFPDQPYKSFGWQNSFSYHKQNSYYGLNQFDITQRSIYSNFIYSSIISNTMHTFSTGANFVYDNYSEDVVNFGSVNYDRTDNSVGAFFEYTYDNADNFALVLGLRADQSNRLGLFATPRLHMRYNPWDKAVLRASAGRGKRIANIFAENQYLFASSRKFNIMDEGGKAYGMNPEIAWNYGISFSQGFLLFGRNTEIAFDFYRTDFQNQIVVDIDQSARSVNFYNLEGASFANSFQFDVTYNLAKHLNIRSAYKYYDIQTDYKSGTLERPLQAKHRFFTNIEFETHQTERGGSWKFDATWNWLGKQRLPYTGDNLAENQLPSYTNPFSTINAQITKVFSERLEVYVGGENIGNYQQNRVILGADDPFGSNFDSTIVYAPIFGQMYYAGLRFKIK</sequence>
<dbReference type="PANTHER" id="PTHR30069">
    <property type="entry name" value="TONB-DEPENDENT OUTER MEMBRANE RECEPTOR"/>
    <property type="match status" value="1"/>
</dbReference>
<organism evidence="14 15">
    <name type="scientific">Paenimyroides ceti</name>
    <dbReference type="NCBI Taxonomy" id="395087"/>
    <lineage>
        <taxon>Bacteria</taxon>
        <taxon>Pseudomonadati</taxon>
        <taxon>Bacteroidota</taxon>
        <taxon>Flavobacteriia</taxon>
        <taxon>Flavobacteriales</taxon>
        <taxon>Flavobacteriaceae</taxon>
        <taxon>Paenimyroides</taxon>
    </lineage>
</organism>
<keyword evidence="8 14" id="KW-0675">Receptor</keyword>
<dbReference type="InterPro" id="IPR036942">
    <property type="entry name" value="Beta-barrel_TonB_sf"/>
</dbReference>
<evidence type="ECO:0000256" key="10">
    <source>
        <dbReference type="RuleBase" id="RU003357"/>
    </source>
</evidence>
<comment type="caution">
    <text evidence="14">The sequence shown here is derived from an EMBL/GenBank/DDBJ whole genome shotgun (WGS) entry which is preliminary data.</text>
</comment>
<reference evidence="15" key="1">
    <citation type="journal article" date="2019" name="Int. J. Syst. Evol. Microbiol.">
        <title>The Global Catalogue of Microorganisms (GCM) 10K type strain sequencing project: providing services to taxonomists for standard genome sequencing and annotation.</title>
        <authorList>
            <consortium name="The Broad Institute Genomics Platform"/>
            <consortium name="The Broad Institute Genome Sequencing Center for Infectious Disease"/>
            <person name="Wu L."/>
            <person name="Ma J."/>
        </authorList>
    </citation>
    <scope>NUCLEOTIDE SEQUENCE [LARGE SCALE GENOMIC DNA]</scope>
    <source>
        <strain evidence="15">CECT 7184</strain>
    </source>
</reference>
<dbReference type="PANTHER" id="PTHR30069:SF29">
    <property type="entry name" value="HEMOGLOBIN AND HEMOGLOBIN-HAPTOGLOBIN-BINDING PROTEIN 1-RELATED"/>
    <property type="match status" value="1"/>
</dbReference>
<dbReference type="Pfam" id="PF07715">
    <property type="entry name" value="Plug"/>
    <property type="match status" value="1"/>
</dbReference>
<feature type="signal peptide" evidence="11">
    <location>
        <begin position="1"/>
        <end position="19"/>
    </location>
</feature>
<keyword evidence="6 10" id="KW-0798">TonB box</keyword>
<feature type="domain" description="TonB-dependent receptor-like beta-barrel" evidence="12">
    <location>
        <begin position="337"/>
        <end position="703"/>
    </location>
</feature>
<comment type="similarity">
    <text evidence="10">Belongs to the TonB-dependent receptor family.</text>
</comment>
<dbReference type="InterPro" id="IPR000531">
    <property type="entry name" value="Beta-barrel_TonB"/>
</dbReference>
<evidence type="ECO:0000256" key="1">
    <source>
        <dbReference type="ARBA" id="ARBA00004571"/>
    </source>
</evidence>
<evidence type="ECO:0000259" key="12">
    <source>
        <dbReference type="Pfam" id="PF00593"/>
    </source>
</evidence>
<dbReference type="SUPFAM" id="SSF49464">
    <property type="entry name" value="Carboxypeptidase regulatory domain-like"/>
    <property type="match status" value="1"/>
</dbReference>
<dbReference type="Gene3D" id="2.170.130.10">
    <property type="entry name" value="TonB-dependent receptor, plug domain"/>
    <property type="match status" value="1"/>
</dbReference>
<evidence type="ECO:0000256" key="8">
    <source>
        <dbReference type="ARBA" id="ARBA00023170"/>
    </source>
</evidence>
<dbReference type="Proteomes" id="UP001242368">
    <property type="component" value="Unassembled WGS sequence"/>
</dbReference>
<dbReference type="InterPro" id="IPR037066">
    <property type="entry name" value="Plug_dom_sf"/>
</dbReference>